<dbReference type="SUPFAM" id="SSF49785">
    <property type="entry name" value="Galactose-binding domain-like"/>
    <property type="match status" value="1"/>
</dbReference>
<dbReference type="RefSeq" id="WP_169664109.1">
    <property type="nucleotide sequence ID" value="NZ_CP076132.1"/>
</dbReference>
<dbReference type="Proteomes" id="UP000678679">
    <property type="component" value="Chromosome 1"/>
</dbReference>
<dbReference type="Gene3D" id="2.70.98.10">
    <property type="match status" value="1"/>
</dbReference>
<evidence type="ECO:0000256" key="7">
    <source>
        <dbReference type="ARBA" id="ARBA00022837"/>
    </source>
</evidence>
<dbReference type="AlphaFoldDB" id="A0AAX1N6T7"/>
<dbReference type="InterPro" id="IPR006104">
    <property type="entry name" value="Glyco_hydro_2_N"/>
</dbReference>
<keyword evidence="6" id="KW-0378">Hydrolase</keyword>
<dbReference type="Pfam" id="PF02929">
    <property type="entry name" value="Bgal_small_N"/>
    <property type="match status" value="1"/>
</dbReference>
<dbReference type="GO" id="GO:0005990">
    <property type="term" value="P:lactose catabolic process"/>
    <property type="evidence" value="ECO:0007669"/>
    <property type="project" value="TreeGrafter"/>
</dbReference>
<dbReference type="PANTHER" id="PTHR46323">
    <property type="entry name" value="BETA-GALACTOSIDASE"/>
    <property type="match status" value="1"/>
</dbReference>
<dbReference type="InterPro" id="IPR036156">
    <property type="entry name" value="Beta-gal/glucu_dom_sf"/>
</dbReference>
<keyword evidence="8" id="KW-0326">Glycosidase</keyword>
<dbReference type="EMBL" id="CP076132">
    <property type="protein sequence ID" value="QWG03211.1"/>
    <property type="molecule type" value="Genomic_DNA"/>
</dbReference>
<comment type="catalytic activity">
    <reaction evidence="1">
        <text>Hydrolysis of terminal non-reducing beta-D-galactose residues in beta-D-galactosides.</text>
        <dbReference type="EC" id="3.2.1.23"/>
    </reaction>
</comment>
<dbReference type="GO" id="GO:0030246">
    <property type="term" value="F:carbohydrate binding"/>
    <property type="evidence" value="ECO:0007669"/>
    <property type="project" value="InterPro"/>
</dbReference>
<dbReference type="PRINTS" id="PR00132">
    <property type="entry name" value="GLHYDRLASE2"/>
</dbReference>
<dbReference type="PANTHER" id="PTHR46323:SF2">
    <property type="entry name" value="BETA-GALACTOSIDASE"/>
    <property type="match status" value="1"/>
</dbReference>
<dbReference type="InterPro" id="IPR032312">
    <property type="entry name" value="LacZ_4"/>
</dbReference>
<proteinExistence type="inferred from homology"/>
<protein>
    <recommendedName>
        <fullName evidence="5">beta-galactosidase</fullName>
        <ecNumber evidence="5">3.2.1.23</ecNumber>
    </recommendedName>
    <alternativeName>
        <fullName evidence="9">Lactase</fullName>
    </alternativeName>
</protein>
<dbReference type="Pfam" id="PF00703">
    <property type="entry name" value="Glyco_hydro_2"/>
    <property type="match status" value="1"/>
</dbReference>
<dbReference type="KEGG" id="fya:KMW28_06420"/>
<evidence type="ECO:0000256" key="4">
    <source>
        <dbReference type="ARBA" id="ARBA00011245"/>
    </source>
</evidence>
<comment type="cofactor">
    <cofactor evidence="2">
        <name>Ca(2+)</name>
        <dbReference type="ChEBI" id="CHEBI:29108"/>
    </cofactor>
</comment>
<reference evidence="12 13" key="1">
    <citation type="submission" date="2021-05" db="EMBL/GenBank/DDBJ databases">
        <title>Comparative genomic studies on the polysaccharide-degrading batcterial strains of the Flammeovirga genus.</title>
        <authorList>
            <person name="Zewei F."/>
            <person name="Zheng Z."/>
            <person name="Yu L."/>
            <person name="Ruyue G."/>
            <person name="Yanhong M."/>
            <person name="Yuanyuan C."/>
            <person name="Jingyan G."/>
            <person name="Wenjun H."/>
        </authorList>
    </citation>
    <scope>NUCLEOTIDE SEQUENCE [LARGE SCALE GENOMIC DNA]</scope>
    <source>
        <strain evidence="12 13">NBRC:100898</strain>
    </source>
</reference>
<evidence type="ECO:0000256" key="5">
    <source>
        <dbReference type="ARBA" id="ARBA00012756"/>
    </source>
</evidence>
<evidence type="ECO:0000256" key="10">
    <source>
        <dbReference type="SAM" id="SignalP"/>
    </source>
</evidence>
<dbReference type="InterPro" id="IPR006101">
    <property type="entry name" value="Glyco_hydro_2"/>
</dbReference>
<evidence type="ECO:0000256" key="8">
    <source>
        <dbReference type="ARBA" id="ARBA00023295"/>
    </source>
</evidence>
<keyword evidence="7" id="KW-0106">Calcium</keyword>
<evidence type="ECO:0000313" key="12">
    <source>
        <dbReference type="EMBL" id="QWG03211.1"/>
    </source>
</evidence>
<dbReference type="InterPro" id="IPR017853">
    <property type="entry name" value="GH"/>
</dbReference>
<dbReference type="InterPro" id="IPR006102">
    <property type="entry name" value="Ig-like_GH2"/>
</dbReference>
<dbReference type="Pfam" id="PF02836">
    <property type="entry name" value="Glyco_hydro_2_C"/>
    <property type="match status" value="1"/>
</dbReference>
<feature type="signal peptide" evidence="10">
    <location>
        <begin position="1"/>
        <end position="22"/>
    </location>
</feature>
<gene>
    <name evidence="12" type="ORF">KMW28_06420</name>
</gene>
<dbReference type="Pfam" id="PF16353">
    <property type="entry name" value="LacZ_4"/>
    <property type="match status" value="1"/>
</dbReference>
<dbReference type="InterPro" id="IPR004199">
    <property type="entry name" value="B-gal_small/dom_5"/>
</dbReference>
<dbReference type="SUPFAM" id="SSF51445">
    <property type="entry name" value="(Trans)glycosidases"/>
    <property type="match status" value="1"/>
</dbReference>
<comment type="similarity">
    <text evidence="3">Belongs to the glycosyl hydrolase 2 family.</text>
</comment>
<dbReference type="Gene3D" id="2.60.40.10">
    <property type="entry name" value="Immunoglobulins"/>
    <property type="match status" value="2"/>
</dbReference>
<organism evidence="12 13">
    <name type="scientific">Flammeovirga yaeyamensis</name>
    <dbReference type="NCBI Taxonomy" id="367791"/>
    <lineage>
        <taxon>Bacteria</taxon>
        <taxon>Pseudomonadati</taxon>
        <taxon>Bacteroidota</taxon>
        <taxon>Cytophagia</taxon>
        <taxon>Cytophagales</taxon>
        <taxon>Flammeovirgaceae</taxon>
        <taxon>Flammeovirga</taxon>
    </lineage>
</organism>
<evidence type="ECO:0000256" key="6">
    <source>
        <dbReference type="ARBA" id="ARBA00022801"/>
    </source>
</evidence>
<sequence length="1069" mass="124362">MKIRYTYHLLWLFMLQSMCLNAQDKKLKEWQDPSIFKINRLETHAHFIPFASDKEAKEKQSSYIKNLNGMWHFSYANTPTEREKEFYKSTFDVSKWDKIEVPGTIEVLGYGYPVYTNIPYPIELDKEVYIRPEDNPVGSYKTKFTVPKSWKKNKNILHFGGVASAFYVWVNGQFVGYSEGSKTPAEFDVSKYLRSGENDLAVEVYRYSSGTYLEDQDFWRLSGIHREVYLWSRPKVHLQDFTVDASFEYNSGNAKLSFTADVSKSTNEVNIKLLDGDGKEHLVQDLKARNGQVKLIKEIKNIQPWSAETPNVYDVVISLKGKSGETVEVIHQKVGFRKVEIKNAQLLVNGKPIYLKGVNLHEHDPIKGHVVQEETMLKDLKLMKANNINAVRTSHYPQPERFYELCLENGIYLCDEANIEIHGIGADLQGVVYDTLNHPAYMELWRPMHLDRVRRLYKRDRNQSAVIYWSLGNESSNGDNFFVCYDSLKSWDKTRPVVYEQADKARNTDMIVPMYDELDVIEEYAKGDDPRPYVLCEYAHSMGNSTGNLKEFWDLFERYPKLQGGFIWDWVDQGLLAYNKDGESYWAYGADFGPYDVPSDYNFCLNGLVNPDRVPQPALKEVKKVYQNVKIDWYNKDKHQINLTNKYDFITLDDFYLSYEVISNKAEVIFQSSIKLPPILPKKTSQVRLELDGINWDPQEDYYVTFQLKKKHPFPLLEVDHVYAEEQLLIQKSNDKRMADLGGENLNYSEAQGELTVTGLDFKVVFDTQSGLMKTLGTKKENRIEEGFNFDFFRGITDNDYGWLMEDVCRIWRPEHYQQKLTKFEVDKQGDRCEIKTEFSFTSEGKEFLRGQINYLIYPSKDVEVTASIVPMQKDLPIMPRFGLQAKMNKAFEDLGYFGRGPEENYVDKKSGMNINWYETKAKDTYYAYTRPQENGNHTETQYLSVKNHESNGLLFIAESKDFDFTAYPYSRADFLTPEVDKNASDLEKIKYKLKHTYDVQERDYLYLNIDYGQSGVAGNNTWGAMALPKYQLMPDNLSYSFRIKLIDYSTDIHSEGISRLKSIINKVE</sequence>
<dbReference type="InterPro" id="IPR006103">
    <property type="entry name" value="Glyco_hydro_2_cat"/>
</dbReference>
<dbReference type="InterPro" id="IPR014718">
    <property type="entry name" value="GH-type_carb-bd"/>
</dbReference>
<evidence type="ECO:0000313" key="13">
    <source>
        <dbReference type="Proteomes" id="UP000678679"/>
    </source>
</evidence>
<dbReference type="GO" id="GO:0004565">
    <property type="term" value="F:beta-galactosidase activity"/>
    <property type="evidence" value="ECO:0007669"/>
    <property type="project" value="UniProtKB-EC"/>
</dbReference>
<dbReference type="GO" id="GO:0009341">
    <property type="term" value="C:beta-galactosidase complex"/>
    <property type="evidence" value="ECO:0007669"/>
    <property type="project" value="InterPro"/>
</dbReference>
<evidence type="ECO:0000256" key="3">
    <source>
        <dbReference type="ARBA" id="ARBA00007401"/>
    </source>
</evidence>
<dbReference type="SUPFAM" id="SSF74650">
    <property type="entry name" value="Galactose mutarotase-like"/>
    <property type="match status" value="1"/>
</dbReference>
<feature type="domain" description="Beta galactosidase small chain/" evidence="11">
    <location>
        <begin position="756"/>
        <end position="1045"/>
    </location>
</feature>
<dbReference type="InterPro" id="IPR013783">
    <property type="entry name" value="Ig-like_fold"/>
</dbReference>
<dbReference type="Gene3D" id="3.20.20.80">
    <property type="entry name" value="Glycosidases"/>
    <property type="match status" value="1"/>
</dbReference>
<accession>A0AAX1N6T7</accession>
<name>A0AAX1N6T7_9BACT</name>
<keyword evidence="10" id="KW-0732">Signal</keyword>
<dbReference type="Pfam" id="PF02837">
    <property type="entry name" value="Glyco_hydro_2_N"/>
    <property type="match status" value="1"/>
</dbReference>
<evidence type="ECO:0000256" key="9">
    <source>
        <dbReference type="ARBA" id="ARBA00032230"/>
    </source>
</evidence>
<evidence type="ECO:0000259" key="11">
    <source>
        <dbReference type="SMART" id="SM01038"/>
    </source>
</evidence>
<dbReference type="SUPFAM" id="SSF49303">
    <property type="entry name" value="beta-Galactosidase/glucuronidase domain"/>
    <property type="match status" value="2"/>
</dbReference>
<dbReference type="InterPro" id="IPR011013">
    <property type="entry name" value="Gal_mutarotase_sf_dom"/>
</dbReference>
<keyword evidence="13" id="KW-1185">Reference proteome</keyword>
<dbReference type="EC" id="3.2.1.23" evidence="5"/>
<dbReference type="SMART" id="SM01038">
    <property type="entry name" value="Bgal_small_N"/>
    <property type="match status" value="1"/>
</dbReference>
<dbReference type="Gene3D" id="2.60.120.260">
    <property type="entry name" value="Galactose-binding domain-like"/>
    <property type="match status" value="1"/>
</dbReference>
<feature type="chain" id="PRO_5043320543" description="beta-galactosidase" evidence="10">
    <location>
        <begin position="23"/>
        <end position="1069"/>
    </location>
</feature>
<dbReference type="InterPro" id="IPR008979">
    <property type="entry name" value="Galactose-bd-like_sf"/>
</dbReference>
<dbReference type="InterPro" id="IPR050347">
    <property type="entry name" value="Bact_Beta-galactosidase"/>
</dbReference>
<comment type="subunit">
    <text evidence="4">Monomer.</text>
</comment>
<evidence type="ECO:0000256" key="2">
    <source>
        <dbReference type="ARBA" id="ARBA00001913"/>
    </source>
</evidence>
<evidence type="ECO:0000256" key="1">
    <source>
        <dbReference type="ARBA" id="ARBA00001412"/>
    </source>
</evidence>